<dbReference type="AlphaFoldDB" id="A0A1N7J8P6"/>
<evidence type="ECO:0000256" key="1">
    <source>
        <dbReference type="SAM" id="Phobius"/>
    </source>
</evidence>
<keyword evidence="1" id="KW-0472">Membrane</keyword>
<feature type="transmembrane region" description="Helical" evidence="1">
    <location>
        <begin position="166"/>
        <end position="189"/>
    </location>
</feature>
<feature type="transmembrane region" description="Helical" evidence="1">
    <location>
        <begin position="66"/>
        <end position="86"/>
    </location>
</feature>
<keyword evidence="1" id="KW-1133">Transmembrane helix</keyword>
<feature type="transmembrane region" description="Helical" evidence="1">
    <location>
        <begin position="40"/>
        <end position="60"/>
    </location>
</feature>
<evidence type="ECO:0000313" key="3">
    <source>
        <dbReference type="Proteomes" id="UP000187608"/>
    </source>
</evidence>
<proteinExistence type="predicted"/>
<evidence type="ECO:0000313" key="2">
    <source>
        <dbReference type="EMBL" id="SIS45699.1"/>
    </source>
</evidence>
<organism evidence="2 3">
    <name type="scientific">Salimicrobium flavidum</name>
    <dbReference type="NCBI Taxonomy" id="570947"/>
    <lineage>
        <taxon>Bacteria</taxon>
        <taxon>Bacillati</taxon>
        <taxon>Bacillota</taxon>
        <taxon>Bacilli</taxon>
        <taxon>Bacillales</taxon>
        <taxon>Bacillaceae</taxon>
        <taxon>Salimicrobium</taxon>
    </lineage>
</organism>
<feature type="transmembrane region" description="Helical" evidence="1">
    <location>
        <begin position="132"/>
        <end position="154"/>
    </location>
</feature>
<dbReference type="Proteomes" id="UP000187608">
    <property type="component" value="Unassembled WGS sequence"/>
</dbReference>
<dbReference type="STRING" id="570947.SAMN05421687_104154"/>
<dbReference type="EMBL" id="FTOC01000004">
    <property type="protein sequence ID" value="SIS45699.1"/>
    <property type="molecule type" value="Genomic_DNA"/>
</dbReference>
<dbReference type="RefSeq" id="WP_143525683.1">
    <property type="nucleotide sequence ID" value="NZ_FTOC01000004.1"/>
</dbReference>
<accession>A0A1N7J8P6</accession>
<sequence>MFVVFSSGEEYLFWLLIQFLTGSSVVLAGINIAWMGRRYWLLNVIVMVSAIWNGFNITIVVYTTGFVIFSIFSILLIVAALIFIVRNSYLSSDVTDISERERFARKVSYTVNVLFGVMIAGAALFFSFAFMVFGGVSSILLIPAGAIVAWLIFFRWQMRWIRVSPVSAMVGGLVFLLAVVGGPFLVMYVM</sequence>
<protein>
    <submittedName>
        <fullName evidence="2">Uncharacterized protein</fullName>
    </submittedName>
</protein>
<keyword evidence="1" id="KW-0812">Transmembrane</keyword>
<gene>
    <name evidence="2" type="ORF">SAMN05421687_104154</name>
</gene>
<reference evidence="3" key="1">
    <citation type="submission" date="2017-01" db="EMBL/GenBank/DDBJ databases">
        <authorList>
            <person name="Varghese N."/>
            <person name="Submissions S."/>
        </authorList>
    </citation>
    <scope>NUCLEOTIDE SEQUENCE [LARGE SCALE GENOMIC DNA]</scope>
    <source>
        <strain evidence="3">DSM 23127</strain>
    </source>
</reference>
<feature type="transmembrane region" description="Helical" evidence="1">
    <location>
        <begin position="107"/>
        <end position="126"/>
    </location>
</feature>
<name>A0A1N7J8P6_9BACI</name>
<feature type="transmembrane region" description="Helical" evidence="1">
    <location>
        <begin position="12"/>
        <end position="33"/>
    </location>
</feature>
<keyword evidence="3" id="KW-1185">Reference proteome</keyword>